<dbReference type="InterPro" id="IPR000172">
    <property type="entry name" value="GMC_OxRdtase_N"/>
</dbReference>
<dbReference type="EMBL" id="GL833124">
    <property type="protein sequence ID" value="EGB10281.1"/>
    <property type="molecule type" value="Genomic_DNA"/>
</dbReference>
<organism evidence="10">
    <name type="scientific">Aureococcus anophagefferens</name>
    <name type="common">Harmful bloom alga</name>
    <dbReference type="NCBI Taxonomy" id="44056"/>
    <lineage>
        <taxon>Eukaryota</taxon>
        <taxon>Sar</taxon>
        <taxon>Stramenopiles</taxon>
        <taxon>Ochrophyta</taxon>
        <taxon>Pelagophyceae</taxon>
        <taxon>Pelagomonadales</taxon>
        <taxon>Pelagomonadaceae</taxon>
        <taxon>Aureococcus</taxon>
    </lineage>
</organism>
<dbReference type="GO" id="GO:0016614">
    <property type="term" value="F:oxidoreductase activity, acting on CH-OH group of donors"/>
    <property type="evidence" value="ECO:0007669"/>
    <property type="project" value="InterPro"/>
</dbReference>
<evidence type="ECO:0000256" key="2">
    <source>
        <dbReference type="ARBA" id="ARBA00004123"/>
    </source>
</evidence>
<accession>F0Y3A8</accession>
<dbReference type="eggNOG" id="KOG2216">
    <property type="taxonomic scope" value="Eukaryota"/>
</dbReference>
<reference evidence="9 10" key="1">
    <citation type="journal article" date="2011" name="Proc. Natl. Acad. Sci. U.S.A.">
        <title>Niche of harmful alga Aureococcus anophagefferens revealed through ecogenomics.</title>
        <authorList>
            <person name="Gobler C.J."/>
            <person name="Berry D.L."/>
            <person name="Dyhrman S.T."/>
            <person name="Wilhelm S.W."/>
            <person name="Salamov A."/>
            <person name="Lobanov A.V."/>
            <person name="Zhang Y."/>
            <person name="Collier J.L."/>
            <person name="Wurch L.L."/>
            <person name="Kustka A.B."/>
            <person name="Dill B.D."/>
            <person name="Shah M."/>
            <person name="VerBerkmoes N.C."/>
            <person name="Kuo A."/>
            <person name="Terry A."/>
            <person name="Pangilinan J."/>
            <person name="Lindquist E.A."/>
            <person name="Lucas S."/>
            <person name="Paulsen I.T."/>
            <person name="Hattenrath-Lehmann T.K."/>
            <person name="Talmage S.C."/>
            <person name="Walker E.A."/>
            <person name="Koch F."/>
            <person name="Burson A.M."/>
            <person name="Marcoval M.A."/>
            <person name="Tang Y.Z."/>
            <person name="Lecleir G.R."/>
            <person name="Coyne K.J."/>
            <person name="Berg G.M."/>
            <person name="Bertrand E.M."/>
            <person name="Saito M.A."/>
            <person name="Gladyshev V.N."/>
            <person name="Grigoriev I.V."/>
        </authorList>
    </citation>
    <scope>NUCLEOTIDE SEQUENCE [LARGE SCALE GENOMIC DNA]</scope>
    <source>
        <strain evidence="10">CCMP 1984</strain>
    </source>
</reference>
<evidence type="ECO:0000256" key="7">
    <source>
        <dbReference type="ARBA" id="ARBA00023242"/>
    </source>
</evidence>
<dbReference type="InterPro" id="IPR012132">
    <property type="entry name" value="GMC_OxRdtase"/>
</dbReference>
<dbReference type="InterPro" id="IPR036188">
    <property type="entry name" value="FAD/NAD-bd_sf"/>
</dbReference>
<gene>
    <name evidence="9" type="ORF">AURANDRAFT_71237</name>
</gene>
<dbReference type="Pfam" id="PF00732">
    <property type="entry name" value="GMC_oxred_N"/>
    <property type="match status" value="1"/>
</dbReference>
<evidence type="ECO:0000256" key="1">
    <source>
        <dbReference type="ARBA" id="ARBA00001974"/>
    </source>
</evidence>
<proteinExistence type="inferred from homology"/>
<evidence type="ECO:0000313" key="9">
    <source>
        <dbReference type="EMBL" id="EGB10281.1"/>
    </source>
</evidence>
<dbReference type="Pfam" id="PF05199">
    <property type="entry name" value="GMC_oxred_C"/>
    <property type="match status" value="1"/>
</dbReference>
<evidence type="ECO:0000256" key="4">
    <source>
        <dbReference type="ARBA" id="ARBA00010790"/>
    </source>
</evidence>
<dbReference type="RefSeq" id="XP_009035094.1">
    <property type="nucleotide sequence ID" value="XM_009036846.1"/>
</dbReference>
<comment type="cofactor">
    <cofactor evidence="1">
        <name>FAD</name>
        <dbReference type="ChEBI" id="CHEBI:57692"/>
    </cofactor>
</comment>
<dbReference type="PROSITE" id="PS00624">
    <property type="entry name" value="GMC_OXRED_2"/>
    <property type="match status" value="1"/>
</dbReference>
<dbReference type="GeneID" id="20228123"/>
<sequence length="1783" mass="186264">MSAPMDTAGADAMDPAALHAALARFDAACAKVEGALEELGGGPSGDAYKRACTTGVRAFMDVKEASRKSYLEISKIQAVVGERRKVLDDQHLQLQNFQYREFRLSEEVKLCREFTCGQLERIEADEGASMARFLGGGAVDGAEHAERLGLLQAELEARRRLLAEREGLETTRATMEADGKRRRAFLRDLPERLTAVKDASRPLLPLLEQRGRKRRPGDDLLGRLPRPLALIHGQLAGLIAAGALDAGSALEVEGAGDDDDAAGPADDYGGVRVAASPGAVVVNVDGVRVAFRTVPALADLVVVTPADESLVDLFPGDAGDDVGAEACAQAALALGVKPGAPFPYAALGRPFAWAQWLGGLAPGPLAPGKLAPSSRLVVARLRARVAAAKALDAQLAALAKRPCPTALPCYDDAWRAKIAPSKAAVPPAELRSWAPYAPDRDPFASSAAAALEDAPPHRSYYKATFVHAPSKAAFAATVELSPEYPFRAPRWLLQRRDGGDAAPHDPRLKDAERELNARYDELVDFEDASRGHLLAHQLCRLANMLAVLGGGDGDGPTFGRTHRGRDRKKPLAYDPRARANAHRIKRARRSEAEAKALPHCNATDLALGLPGGVWRAAPDRRASGFGADAAPGAAPDQYAKSVHDFAPATCRLRRFDARDFAGRCAAGRRVAFLGDSLGEQVWKALLGLLAHGGARAERAACGPGCAADRFAVAGARLDVLERFKVSRFDGAALDAVDAAARFRAGDVVLLSFGAHYRNASHLAADAAALVAWIAAGPSRRRATWVWRETSPSHFPVPSGAYEDMVACPACLRWPLRCRRARDLGAQRWRVAAAAPALDAAAFDLRTLPLWELLKAAWRAHPGAGAPLRLEEDCGGDAGRLREAAEACSPDGASACSPDAASDASLVEAALGSPAVFGLFRAFCCGPAARPPRAWAFVNAWALLEELRSLPERGAGGGREARARAQRRSLLERDLGRSARLLRELWPATAAAARRPDARAGLDDGADRAALRAAVAAALVDLLGQWAAAPPPPRAGRERAPFFGFGSRAMRCARVALHLAYVRTEPLEVSTRDLAINGCALAAVAWAARRVAGAATVALAAFALQAAVVAARPNYLGVSLVWSGAGKESDMPNFKGSDLGRFPLVWSALAGLGAAARAWPAVAAAAAANGCYALEAPLGGSRRETLAAHLVASAAAAAAGGRAAAADDRSRAVLAAGGAAYGALAAAAAVLYGRSRLASRRRARVAPLRRPGAAYDYVVVGGGAAGCVAAERLSRDGESTVLLVEAGAAPDELFFDVPALARLSAASVVLLARAPTPPPPQAMHVYGTPHHWDLRTAPEPELATRDGARGRELLQCRGKCLGGCSAVGYTLYARGHPADFDGWGVPGWRYADLEPDFAAVEARLPLRAPRHRTRGGDAFASACEAALGAPRADGARATPGNGCGRPLVTVDGLGRRASHADAGCRATRVILDDANAAVAVEVAFDGRAARVAARREVLLAAGAVHSPQLLLLSGVGDAAALAKVGVAPRVHLPNVGRNLRDFAGTGLVVRARDDGWDRRSQSLAGLAAYGAAGAGPLSATSQEVQCFHGGGGGAAPKYEFFYQAMAFPFAHRTSYDDHVAAVRAGALPRAFTVHCCLLKPRSAGAVTLASNDAFAPPTIAHGYLADPRDLADLVAALRLARAVVAATGLSGEEAEPGAAAASDGDLEAYVRRSFCHFAGSLVGTCRMGDDAGAVVDARLRVRGAARLRVVDASVLPTTVSGQPLGAVSAVAHRAAGLVLEDRRG</sequence>
<dbReference type="GO" id="GO:0050660">
    <property type="term" value="F:flavin adenine dinucleotide binding"/>
    <property type="evidence" value="ECO:0007669"/>
    <property type="project" value="InterPro"/>
</dbReference>
<evidence type="ECO:0000256" key="6">
    <source>
        <dbReference type="ARBA" id="ARBA00022827"/>
    </source>
</evidence>
<dbReference type="InParanoid" id="F0Y3A8"/>
<keyword evidence="7" id="KW-0539">Nucleus</keyword>
<evidence type="ECO:0000256" key="3">
    <source>
        <dbReference type="ARBA" id="ARBA00008044"/>
    </source>
</evidence>
<name>F0Y3A8_AURAN</name>
<dbReference type="Proteomes" id="UP000002729">
    <property type="component" value="Unassembled WGS sequence"/>
</dbReference>
<dbReference type="KEGG" id="aaf:AURANDRAFT_71237"/>
<protein>
    <recommendedName>
        <fullName evidence="8">Glucose-methanol-choline oxidoreductase N-terminal domain-containing protein</fullName>
    </recommendedName>
</protein>
<dbReference type="Pfam" id="PF09766">
    <property type="entry name" value="FmiP_Thoc5"/>
    <property type="match status" value="1"/>
</dbReference>
<dbReference type="InterPro" id="IPR019163">
    <property type="entry name" value="THO_Thoc5"/>
</dbReference>
<dbReference type="PANTHER" id="PTHR11552">
    <property type="entry name" value="GLUCOSE-METHANOL-CHOLINE GMC OXIDOREDUCTASE"/>
    <property type="match status" value="1"/>
</dbReference>
<dbReference type="OrthoDB" id="20582at2759"/>
<keyword evidence="10" id="KW-1185">Reference proteome</keyword>
<evidence type="ECO:0000313" key="10">
    <source>
        <dbReference type="Proteomes" id="UP000002729"/>
    </source>
</evidence>
<keyword evidence="5" id="KW-0285">Flavoprotein</keyword>
<dbReference type="Gene3D" id="3.50.50.60">
    <property type="entry name" value="FAD/NAD(P)-binding domain"/>
    <property type="match status" value="2"/>
</dbReference>
<dbReference type="InterPro" id="IPR007867">
    <property type="entry name" value="GMC_OxRtase_C"/>
</dbReference>
<dbReference type="Gene3D" id="3.30.560.10">
    <property type="entry name" value="Glucose Oxidase, domain 3"/>
    <property type="match status" value="2"/>
</dbReference>
<dbReference type="eggNOG" id="KOG1238">
    <property type="taxonomic scope" value="Eukaryota"/>
</dbReference>
<evidence type="ECO:0000256" key="5">
    <source>
        <dbReference type="ARBA" id="ARBA00022630"/>
    </source>
</evidence>
<evidence type="ECO:0000259" key="8">
    <source>
        <dbReference type="PROSITE" id="PS00624"/>
    </source>
</evidence>
<comment type="similarity">
    <text evidence="3">Belongs to the THOC5 family.</text>
</comment>
<dbReference type="GO" id="GO:0005634">
    <property type="term" value="C:nucleus"/>
    <property type="evidence" value="ECO:0007669"/>
    <property type="project" value="UniProtKB-SubCell"/>
</dbReference>
<feature type="domain" description="Glucose-methanol-choline oxidoreductase N-terminal" evidence="8">
    <location>
        <begin position="1501"/>
        <end position="1515"/>
    </location>
</feature>
<comment type="subcellular location">
    <subcellularLocation>
        <location evidence="2">Nucleus</location>
    </subcellularLocation>
</comment>
<comment type="similarity">
    <text evidence="4">Belongs to the GMC oxidoreductase family.</text>
</comment>
<dbReference type="PANTHER" id="PTHR11552:SF147">
    <property type="entry name" value="CHOLINE DEHYDROGENASE, MITOCHONDRIAL"/>
    <property type="match status" value="1"/>
</dbReference>
<dbReference type="SUPFAM" id="SSF54373">
    <property type="entry name" value="FAD-linked reductases, C-terminal domain"/>
    <property type="match status" value="1"/>
</dbReference>
<dbReference type="SUPFAM" id="SSF51905">
    <property type="entry name" value="FAD/NAD(P)-binding domain"/>
    <property type="match status" value="1"/>
</dbReference>
<keyword evidence="6" id="KW-0274">FAD</keyword>